<feature type="region of interest" description="Disordered" evidence="1">
    <location>
        <begin position="553"/>
        <end position="576"/>
    </location>
</feature>
<reference evidence="3" key="1">
    <citation type="journal article" date="2023" name="Genome Biol. Evol.">
        <title>First Whole Genome Sequence and Flow Cytometry Genome Size Data for the Lichen-Forming Fungus Ramalina farinacea (Ascomycota).</title>
        <authorList>
            <person name="Llewellyn T."/>
            <person name="Mian S."/>
            <person name="Hill R."/>
            <person name="Leitch I.J."/>
            <person name="Gaya E."/>
        </authorList>
    </citation>
    <scope>NUCLEOTIDE SEQUENCE</scope>
    <source>
        <strain evidence="3">LIQ254RAFAR</strain>
    </source>
</reference>
<dbReference type="InterPro" id="IPR018392">
    <property type="entry name" value="LysM"/>
</dbReference>
<feature type="domain" description="LysM" evidence="2">
    <location>
        <begin position="222"/>
        <end position="266"/>
    </location>
</feature>
<dbReference type="EMBL" id="JAPUFD010000008">
    <property type="protein sequence ID" value="MDI1488813.1"/>
    <property type="molecule type" value="Genomic_DNA"/>
</dbReference>
<evidence type="ECO:0000313" key="4">
    <source>
        <dbReference type="Proteomes" id="UP001161017"/>
    </source>
</evidence>
<dbReference type="Gene3D" id="3.10.350.10">
    <property type="entry name" value="LysM domain"/>
    <property type="match status" value="1"/>
</dbReference>
<keyword evidence="4" id="KW-1185">Reference proteome</keyword>
<evidence type="ECO:0000256" key="1">
    <source>
        <dbReference type="SAM" id="MobiDB-lite"/>
    </source>
</evidence>
<dbReference type="AlphaFoldDB" id="A0AA43QQ67"/>
<dbReference type="PROSITE" id="PS51782">
    <property type="entry name" value="LYSM"/>
    <property type="match status" value="1"/>
</dbReference>
<name>A0AA43QQ67_9LECA</name>
<feature type="compositionally biased region" description="Pro residues" evidence="1">
    <location>
        <begin position="150"/>
        <end position="159"/>
    </location>
</feature>
<feature type="region of interest" description="Disordered" evidence="1">
    <location>
        <begin position="370"/>
        <end position="441"/>
    </location>
</feature>
<organism evidence="3 4">
    <name type="scientific">Ramalina farinacea</name>
    <dbReference type="NCBI Taxonomy" id="258253"/>
    <lineage>
        <taxon>Eukaryota</taxon>
        <taxon>Fungi</taxon>
        <taxon>Dikarya</taxon>
        <taxon>Ascomycota</taxon>
        <taxon>Pezizomycotina</taxon>
        <taxon>Lecanoromycetes</taxon>
        <taxon>OSLEUM clade</taxon>
        <taxon>Lecanoromycetidae</taxon>
        <taxon>Lecanorales</taxon>
        <taxon>Lecanorineae</taxon>
        <taxon>Ramalinaceae</taxon>
        <taxon>Ramalina</taxon>
    </lineage>
</organism>
<feature type="region of interest" description="Disordered" evidence="1">
    <location>
        <begin position="1"/>
        <end position="99"/>
    </location>
</feature>
<feature type="compositionally biased region" description="Low complexity" evidence="1">
    <location>
        <begin position="84"/>
        <end position="99"/>
    </location>
</feature>
<dbReference type="Pfam" id="PF01476">
    <property type="entry name" value="LysM"/>
    <property type="match status" value="1"/>
</dbReference>
<accession>A0AA43QQ67</accession>
<proteinExistence type="predicted"/>
<feature type="compositionally biased region" description="Low complexity" evidence="1">
    <location>
        <begin position="42"/>
        <end position="60"/>
    </location>
</feature>
<dbReference type="CDD" id="cd00118">
    <property type="entry name" value="LysM"/>
    <property type="match status" value="1"/>
</dbReference>
<sequence>MNRLGSDGPASLRPRNVQRTFNGTEDDRPSARSLAHHANRGPSSATPSPSNSSRLRPSSSEASNLPSPFARSRSSSRFLGVPGLSGSQPATSSSSPSGIWGSSWSSLRGLAADLIGTDTSRATSPGVSPLRKRKPFDSPQGRSTSDAPPQWGPAAPPPLSLASGTAEQRRAEVEAKKRERLLLANGHITADTSGHYKSRDSDEIGRGLLSQGQNGHGEALAYLHKVQPEDTLAGITIKFNCSANVFRKANRLWPNDSIQVRKIVILPVDTCGVKSRKIPDAELGAHSLVEQTGSNTPPVSRPLHTPPADSYIAQMTKGTPPSSIPSSPSISISLSNPGESPWRHDCWVQIDGFSEPVEIARLSPRALGFFPRSRRRSPSFSDLETPIASLELPRSSFQSSSPRQPGRSRAGSNSCFPHLQGPGGVGTMSKNVRSPGPGNDGLNKLFPNLEANVSPRSSPDPQTAFHGSANGLETVGGALEGWVRKLASRASSGLQSPNSGGASGAGDLIELSEEAFDLGSESLEAEDAREFHRGRSEDAVAAADLGGWASEQERYLQERFPPRGRVVGDSSYKKRS</sequence>
<gene>
    <name evidence="3" type="ORF">OHK93_008089</name>
</gene>
<comment type="caution">
    <text evidence="3">The sequence shown here is derived from an EMBL/GenBank/DDBJ whole genome shotgun (WGS) entry which is preliminary data.</text>
</comment>
<dbReference type="InterPro" id="IPR036779">
    <property type="entry name" value="LysM_dom_sf"/>
</dbReference>
<feature type="region of interest" description="Disordered" evidence="1">
    <location>
        <begin position="118"/>
        <end position="170"/>
    </location>
</feature>
<evidence type="ECO:0000313" key="3">
    <source>
        <dbReference type="EMBL" id="MDI1488813.1"/>
    </source>
</evidence>
<feature type="compositionally biased region" description="Low complexity" evidence="1">
    <location>
        <begin position="320"/>
        <end position="333"/>
    </location>
</feature>
<evidence type="ECO:0000259" key="2">
    <source>
        <dbReference type="PROSITE" id="PS51782"/>
    </source>
</evidence>
<feature type="region of interest" description="Disordered" evidence="1">
    <location>
        <begin position="316"/>
        <end position="337"/>
    </location>
</feature>
<feature type="compositionally biased region" description="Low complexity" evidence="1">
    <location>
        <begin position="393"/>
        <end position="412"/>
    </location>
</feature>
<protein>
    <recommendedName>
        <fullName evidence="2">LysM domain-containing protein</fullName>
    </recommendedName>
</protein>
<dbReference type="Proteomes" id="UP001161017">
    <property type="component" value="Unassembled WGS sequence"/>
</dbReference>
<dbReference type="SMART" id="SM00257">
    <property type="entry name" value="LysM"/>
    <property type="match status" value="1"/>
</dbReference>
<dbReference type="SUPFAM" id="SSF54106">
    <property type="entry name" value="LysM domain"/>
    <property type="match status" value="1"/>
</dbReference>